<dbReference type="AlphaFoldDB" id="A0A9X1YQK5"/>
<feature type="compositionally biased region" description="Basic and acidic residues" evidence="1">
    <location>
        <begin position="26"/>
        <end position="36"/>
    </location>
</feature>
<evidence type="ECO:0000313" key="3">
    <source>
        <dbReference type="Proteomes" id="UP001139353"/>
    </source>
</evidence>
<sequence>MPDDQDDADALFDSPAALPKPAAAGKPKDDNRKESRVRADWRARVLLASDRIVELNVYDLSESGIGLISEVGIPAHTVLNIALAVPGLNDPNRITPVTGAIKTTHMTVRGHYIHCGGLWVEIPTASRDLVNQWVRRLRK</sequence>
<proteinExistence type="predicted"/>
<evidence type="ECO:0000313" key="2">
    <source>
        <dbReference type="EMBL" id="MCK9689308.1"/>
    </source>
</evidence>
<feature type="compositionally biased region" description="Acidic residues" evidence="1">
    <location>
        <begin position="1"/>
        <end position="10"/>
    </location>
</feature>
<evidence type="ECO:0008006" key="4">
    <source>
        <dbReference type="Google" id="ProtNLM"/>
    </source>
</evidence>
<name>A0A9X1YQK5_9BURK</name>
<dbReference type="Proteomes" id="UP001139353">
    <property type="component" value="Unassembled WGS sequence"/>
</dbReference>
<accession>A0A9X1YQK5</accession>
<protein>
    <recommendedName>
        <fullName evidence="4">PilZ domain-containing protein</fullName>
    </recommendedName>
</protein>
<comment type="caution">
    <text evidence="2">The sequence shown here is derived from an EMBL/GenBank/DDBJ whole genome shotgun (WGS) entry which is preliminary data.</text>
</comment>
<keyword evidence="3" id="KW-1185">Reference proteome</keyword>
<dbReference type="SUPFAM" id="SSF141371">
    <property type="entry name" value="PilZ domain-like"/>
    <property type="match status" value="1"/>
</dbReference>
<dbReference type="RefSeq" id="WP_275685357.1">
    <property type="nucleotide sequence ID" value="NZ_JAJLJH010000013.1"/>
</dbReference>
<feature type="region of interest" description="Disordered" evidence="1">
    <location>
        <begin position="1"/>
        <end position="36"/>
    </location>
</feature>
<evidence type="ECO:0000256" key="1">
    <source>
        <dbReference type="SAM" id="MobiDB-lite"/>
    </source>
</evidence>
<reference evidence="2" key="1">
    <citation type="submission" date="2021-11" db="EMBL/GenBank/DDBJ databases">
        <title>BS-T2-15 a new species belonging to the Comamonadaceae family isolated from the soil of a French oak forest.</title>
        <authorList>
            <person name="Mieszkin S."/>
            <person name="Alain K."/>
        </authorList>
    </citation>
    <scope>NUCLEOTIDE SEQUENCE</scope>
    <source>
        <strain evidence="2">BS-T2-15</strain>
    </source>
</reference>
<dbReference type="EMBL" id="JAJLJH010000013">
    <property type="protein sequence ID" value="MCK9689308.1"/>
    <property type="molecule type" value="Genomic_DNA"/>
</dbReference>
<feature type="compositionally biased region" description="Low complexity" evidence="1">
    <location>
        <begin position="11"/>
        <end position="25"/>
    </location>
</feature>
<gene>
    <name evidence="2" type="ORF">LPC04_26625</name>
</gene>
<organism evidence="2 3">
    <name type="scientific">Scleromatobacter humisilvae</name>
    <dbReference type="NCBI Taxonomy" id="2897159"/>
    <lineage>
        <taxon>Bacteria</taxon>
        <taxon>Pseudomonadati</taxon>
        <taxon>Pseudomonadota</taxon>
        <taxon>Betaproteobacteria</taxon>
        <taxon>Burkholderiales</taxon>
        <taxon>Sphaerotilaceae</taxon>
        <taxon>Scleromatobacter</taxon>
    </lineage>
</organism>